<evidence type="ECO:0000313" key="1">
    <source>
        <dbReference type="EMBL" id="CCA72992.1"/>
    </source>
</evidence>
<organism evidence="1 2">
    <name type="scientific">Serendipita indica (strain DSM 11827)</name>
    <name type="common">Root endophyte fungus</name>
    <name type="synonym">Piriformospora indica</name>
    <dbReference type="NCBI Taxonomy" id="1109443"/>
    <lineage>
        <taxon>Eukaryota</taxon>
        <taxon>Fungi</taxon>
        <taxon>Dikarya</taxon>
        <taxon>Basidiomycota</taxon>
        <taxon>Agaricomycotina</taxon>
        <taxon>Agaricomycetes</taxon>
        <taxon>Sebacinales</taxon>
        <taxon>Serendipitaceae</taxon>
        <taxon>Serendipita</taxon>
    </lineage>
</organism>
<dbReference type="HOGENOM" id="CLU_1778209_0_0_1"/>
<accession>G4TNU9</accession>
<protein>
    <submittedName>
        <fullName evidence="1">Uncharacterized protein</fullName>
    </submittedName>
</protein>
<comment type="caution">
    <text evidence="1">The sequence shown here is derived from an EMBL/GenBank/DDBJ whole genome shotgun (WGS) entry which is preliminary data.</text>
</comment>
<gene>
    <name evidence="1" type="ORF">PIIN_06947</name>
</gene>
<dbReference type="AlphaFoldDB" id="G4TNU9"/>
<dbReference type="Proteomes" id="UP000007148">
    <property type="component" value="Unassembled WGS sequence"/>
</dbReference>
<name>G4TNU9_SERID</name>
<dbReference type="EMBL" id="CAFZ01000195">
    <property type="protein sequence ID" value="CCA72992.1"/>
    <property type="molecule type" value="Genomic_DNA"/>
</dbReference>
<reference evidence="1 2" key="1">
    <citation type="journal article" date="2011" name="PLoS Pathog.">
        <title>Endophytic Life Strategies Decoded by Genome and Transcriptome Analyses of the Mutualistic Root Symbiont Piriformospora indica.</title>
        <authorList>
            <person name="Zuccaro A."/>
            <person name="Lahrmann U."/>
            <person name="Guldener U."/>
            <person name="Langen G."/>
            <person name="Pfiffi S."/>
            <person name="Biedenkopf D."/>
            <person name="Wong P."/>
            <person name="Samans B."/>
            <person name="Grimm C."/>
            <person name="Basiewicz M."/>
            <person name="Murat C."/>
            <person name="Martin F."/>
            <person name="Kogel K.H."/>
        </authorList>
    </citation>
    <scope>NUCLEOTIDE SEQUENCE [LARGE SCALE GENOMIC DNA]</scope>
    <source>
        <strain evidence="1 2">DSM 11827</strain>
    </source>
</reference>
<dbReference type="OrthoDB" id="3135768at2759"/>
<dbReference type="InParanoid" id="G4TNU9"/>
<proteinExistence type="predicted"/>
<sequence>MRCSGIVYKSTSYASDSTTAEYPFHLTDDCKLDPFRALTSISTSALNPIISTINPMSKSNDRPTPQYPLICFTYESDRILLPHTKTLEETTKLLRYYLNLPKDEDIELTTKWSNHSVRIVSHVWPYIGGAVEDIKVTTFEKSPLSP</sequence>
<keyword evidence="2" id="KW-1185">Reference proteome</keyword>
<evidence type="ECO:0000313" key="2">
    <source>
        <dbReference type="Proteomes" id="UP000007148"/>
    </source>
</evidence>